<protein>
    <recommendedName>
        <fullName evidence="4">HTH luxR-type domain-containing protein</fullName>
    </recommendedName>
</protein>
<keyword evidence="1" id="KW-0547">Nucleotide-binding</keyword>
<dbReference type="Gene3D" id="1.10.10.10">
    <property type="entry name" value="Winged helix-like DNA-binding domain superfamily/Winged helix DNA-binding domain"/>
    <property type="match status" value="1"/>
</dbReference>
<dbReference type="GO" id="GO:0003677">
    <property type="term" value="F:DNA binding"/>
    <property type="evidence" value="ECO:0007669"/>
    <property type="project" value="InterPro"/>
</dbReference>
<dbReference type="PROSITE" id="PS50043">
    <property type="entry name" value="HTH_LUXR_2"/>
    <property type="match status" value="1"/>
</dbReference>
<dbReference type="SUPFAM" id="SSF52540">
    <property type="entry name" value="P-loop containing nucleoside triphosphate hydrolases"/>
    <property type="match status" value="1"/>
</dbReference>
<dbReference type="OrthoDB" id="8482304at2"/>
<dbReference type="AlphaFoldDB" id="A0A1W7D4L9"/>
<keyword evidence="6" id="KW-1185">Reference proteome</keyword>
<dbReference type="Proteomes" id="UP000194218">
    <property type="component" value="Chromosome"/>
</dbReference>
<dbReference type="PRINTS" id="PR00038">
    <property type="entry name" value="HTHLUXR"/>
</dbReference>
<dbReference type="Pfam" id="PF00196">
    <property type="entry name" value="GerE"/>
    <property type="match status" value="1"/>
</dbReference>
<dbReference type="InterPro" id="IPR000792">
    <property type="entry name" value="Tscrpt_reg_LuxR_C"/>
</dbReference>
<evidence type="ECO:0000256" key="1">
    <source>
        <dbReference type="ARBA" id="ARBA00022741"/>
    </source>
</evidence>
<evidence type="ECO:0000256" key="2">
    <source>
        <dbReference type="ARBA" id="ARBA00022840"/>
    </source>
</evidence>
<name>A0A1W7D4L9_9ACTN</name>
<dbReference type="PANTHER" id="PTHR16305">
    <property type="entry name" value="TESTICULAR SOLUBLE ADENYLYL CYCLASE"/>
    <property type="match status" value="1"/>
</dbReference>
<dbReference type="GO" id="GO:0005524">
    <property type="term" value="F:ATP binding"/>
    <property type="evidence" value="ECO:0007669"/>
    <property type="project" value="UniProtKB-KW"/>
</dbReference>
<dbReference type="EMBL" id="CP021121">
    <property type="protein sequence ID" value="ARQ72018.1"/>
    <property type="molecule type" value="Genomic_DNA"/>
</dbReference>
<dbReference type="InterPro" id="IPR036388">
    <property type="entry name" value="WH-like_DNA-bd_sf"/>
</dbReference>
<accession>A0A1W7D4L9</accession>
<keyword evidence="2" id="KW-0067">ATP-binding</keyword>
<evidence type="ECO:0000313" key="6">
    <source>
        <dbReference type="Proteomes" id="UP000194218"/>
    </source>
</evidence>
<dbReference type="CDD" id="cd06170">
    <property type="entry name" value="LuxR_C_like"/>
    <property type="match status" value="1"/>
</dbReference>
<dbReference type="InterPro" id="IPR011990">
    <property type="entry name" value="TPR-like_helical_dom_sf"/>
</dbReference>
<evidence type="ECO:0000259" key="4">
    <source>
        <dbReference type="PROSITE" id="PS50043"/>
    </source>
</evidence>
<dbReference type="KEGG" id="smao:CAG99_27150"/>
<dbReference type="SUPFAM" id="SSF46894">
    <property type="entry name" value="C-terminal effector domain of the bipartite response regulators"/>
    <property type="match status" value="1"/>
</dbReference>
<dbReference type="GO" id="GO:0004016">
    <property type="term" value="F:adenylate cyclase activity"/>
    <property type="evidence" value="ECO:0007669"/>
    <property type="project" value="TreeGrafter"/>
</dbReference>
<feature type="region of interest" description="Disordered" evidence="3">
    <location>
        <begin position="1"/>
        <end position="26"/>
    </location>
</feature>
<proteinExistence type="predicted"/>
<evidence type="ECO:0000313" key="5">
    <source>
        <dbReference type="EMBL" id="ARQ72018.1"/>
    </source>
</evidence>
<feature type="domain" description="HTH luxR-type" evidence="4">
    <location>
        <begin position="896"/>
        <end position="958"/>
    </location>
</feature>
<dbReference type="GO" id="GO:0006355">
    <property type="term" value="P:regulation of DNA-templated transcription"/>
    <property type="evidence" value="ECO:0007669"/>
    <property type="project" value="InterPro"/>
</dbReference>
<dbReference type="InterPro" id="IPR027417">
    <property type="entry name" value="P-loop_NTPase"/>
</dbReference>
<dbReference type="InterPro" id="IPR016032">
    <property type="entry name" value="Sig_transdc_resp-reg_C-effctor"/>
</dbReference>
<sequence length="958" mass="101462">MNTSKSYDRGNHKVGGPNRRSPLRPLRGREKQIAHITAALQAVSRSGHGKVLLLESGPGTGKTHLLIESVGMAVRGGMGVVSGVSAASDALFGAVPAALTGHVYRLGAADTGSAVPAGVSFAKEIRARLREALEHGQAVVALDDLHLADPLALFGLGDLIGQLGGHPVLWLLATGTGSSSARHSLGEIGLGKLPVERLPELGPLSGQAAADVVADHLGAPPSASITLLAESVGARPRAVIELARALLAEGEVQVADGMARLVAQQVPPPRQPEVVRTPAPVPGSFATIVRQDLRSLSPFTTKVLKLAAVLGSPFTPTDLLALLDESPADLLTALDEAIARGFLVCRVTDFAFRSDALWRVALDSVPPPMRALLHRQAATMLLSRPDGVEAAALHVAHVAEPGDVEAVRIIARAVDRMLASQPLTAAALARQGMKLLSSDQPEWTRLAAAAAEALVRAGDAGRAVEFAQDAVGEVAAFARERPAAHTDAVAAFRTWFSVALLMKGKAHEAGRMAGDALTAGAGSREDRERAESSRLAAHCLTEGPAAAEHAERLLGGRTEQPRPVRAGALTVRALGRWREGRAAEAIGILREAAELDRLPQAIRLLDPRWLLVPMLTRAGEFEEALDVVGAAARLVPVPARTAVSALLRAAVHLANGRLGEADEDARSGLAAGGGLCLPMLAPQAWRVRALVALRRGLLGEAEAHLSALQDCCPPDSARPWRAMRQLLGAQIAEARSGPAAAVDHLSGVWASAEARRELLLEDVAAAAGCVRWALEAHREDIARAAVDTAESLRRDNRDLRGLAVAAAHARALFDGDVEGLAQVGRAHRDPWARAAAAEDRARLLLAHGDREAAICELERSMNGYGALDGERDGARVRRELRHLGVRRRHWKHAKRPMSGWDSLTKAERRVAELVAGGLTNRQVASQLFVSPHTVGFHLRQVYRKLGLRSRVDLIRLRS</sequence>
<dbReference type="SMART" id="SM00421">
    <property type="entry name" value="HTH_LUXR"/>
    <property type="match status" value="1"/>
</dbReference>
<dbReference type="PANTHER" id="PTHR16305:SF35">
    <property type="entry name" value="TRANSCRIPTIONAL ACTIVATOR DOMAIN"/>
    <property type="match status" value="1"/>
</dbReference>
<dbReference type="GO" id="GO:0005737">
    <property type="term" value="C:cytoplasm"/>
    <property type="evidence" value="ECO:0007669"/>
    <property type="project" value="TreeGrafter"/>
</dbReference>
<gene>
    <name evidence="5" type="ORF">CAG99_27150</name>
</gene>
<organism evidence="5 6">
    <name type="scientific">Streptomyces marincola</name>
    <dbReference type="NCBI Taxonomy" id="2878388"/>
    <lineage>
        <taxon>Bacteria</taxon>
        <taxon>Bacillati</taxon>
        <taxon>Actinomycetota</taxon>
        <taxon>Actinomycetes</taxon>
        <taxon>Kitasatosporales</taxon>
        <taxon>Streptomycetaceae</taxon>
        <taxon>Streptomyces</taxon>
    </lineage>
</organism>
<dbReference type="Pfam" id="PF13191">
    <property type="entry name" value="AAA_16"/>
    <property type="match status" value="1"/>
</dbReference>
<reference evidence="5 6" key="1">
    <citation type="submission" date="2017-05" db="EMBL/GenBank/DDBJ databases">
        <title>Complete genome sequence of Streptomyces sp. SCSIO 03032 revealed the diverse biosynthetic pathways for its bioactive secondary metabolites.</title>
        <authorList>
            <person name="Ma L."/>
            <person name="Zhu Y."/>
            <person name="Zhang W."/>
            <person name="Zhang G."/>
            <person name="Tian X."/>
            <person name="Zhang S."/>
            <person name="Zhang C."/>
        </authorList>
    </citation>
    <scope>NUCLEOTIDE SEQUENCE [LARGE SCALE GENOMIC DNA]</scope>
    <source>
        <strain evidence="5 6">SCSIO 03032</strain>
    </source>
</reference>
<evidence type="ECO:0000256" key="3">
    <source>
        <dbReference type="SAM" id="MobiDB-lite"/>
    </source>
</evidence>
<dbReference type="SUPFAM" id="SSF48452">
    <property type="entry name" value="TPR-like"/>
    <property type="match status" value="1"/>
</dbReference>
<dbReference type="InterPro" id="IPR041664">
    <property type="entry name" value="AAA_16"/>
</dbReference>
<feature type="compositionally biased region" description="Basic and acidic residues" evidence="3">
    <location>
        <begin position="1"/>
        <end position="11"/>
    </location>
</feature>